<proteinExistence type="predicted"/>
<name>A0A919TXK8_9ACTN</name>
<comment type="caution">
    <text evidence="2">The sequence shown here is derived from an EMBL/GenBank/DDBJ whole genome shotgun (WGS) entry which is preliminary data.</text>
</comment>
<gene>
    <name evidence="2" type="ORF">Ate02nite_67370</name>
</gene>
<feature type="region of interest" description="Disordered" evidence="1">
    <location>
        <begin position="1"/>
        <end position="25"/>
    </location>
</feature>
<evidence type="ECO:0000256" key="1">
    <source>
        <dbReference type="SAM" id="MobiDB-lite"/>
    </source>
</evidence>
<dbReference type="AlphaFoldDB" id="A0A919TXK8"/>
<sequence length="63" mass="6936">MRGETPTASAISSTRTFSGPLRSANRNAASCRATRVACFFRSRNDSTAKSYAHAKLRARNFRP</sequence>
<protein>
    <submittedName>
        <fullName evidence="2">Uncharacterized protein</fullName>
    </submittedName>
</protein>
<feature type="compositionally biased region" description="Polar residues" evidence="1">
    <location>
        <begin position="1"/>
        <end position="17"/>
    </location>
</feature>
<accession>A0A919TXK8</accession>
<reference evidence="2" key="1">
    <citation type="submission" date="2021-01" db="EMBL/GenBank/DDBJ databases">
        <title>Whole genome shotgun sequence of Actinoplanes tereljensis NBRC 105297.</title>
        <authorList>
            <person name="Komaki H."/>
            <person name="Tamura T."/>
        </authorList>
    </citation>
    <scope>NUCLEOTIDE SEQUENCE</scope>
    <source>
        <strain evidence="2">NBRC 105297</strain>
    </source>
</reference>
<keyword evidence="3" id="KW-1185">Reference proteome</keyword>
<evidence type="ECO:0000313" key="2">
    <source>
        <dbReference type="EMBL" id="GIF24007.1"/>
    </source>
</evidence>
<dbReference type="Proteomes" id="UP000623608">
    <property type="component" value="Unassembled WGS sequence"/>
</dbReference>
<dbReference type="EMBL" id="BOMY01000042">
    <property type="protein sequence ID" value="GIF24007.1"/>
    <property type="molecule type" value="Genomic_DNA"/>
</dbReference>
<organism evidence="2 3">
    <name type="scientific">Paractinoplanes tereljensis</name>
    <dbReference type="NCBI Taxonomy" id="571912"/>
    <lineage>
        <taxon>Bacteria</taxon>
        <taxon>Bacillati</taxon>
        <taxon>Actinomycetota</taxon>
        <taxon>Actinomycetes</taxon>
        <taxon>Micromonosporales</taxon>
        <taxon>Micromonosporaceae</taxon>
        <taxon>Paractinoplanes</taxon>
    </lineage>
</organism>
<evidence type="ECO:0000313" key="3">
    <source>
        <dbReference type="Proteomes" id="UP000623608"/>
    </source>
</evidence>